<organism evidence="9 10">
    <name type="scientific">Syntrophomonas zehnderi OL-4</name>
    <dbReference type="NCBI Taxonomy" id="690567"/>
    <lineage>
        <taxon>Bacteria</taxon>
        <taxon>Bacillati</taxon>
        <taxon>Bacillota</taxon>
        <taxon>Clostridia</taxon>
        <taxon>Eubacteriales</taxon>
        <taxon>Syntrophomonadaceae</taxon>
        <taxon>Syntrophomonas</taxon>
    </lineage>
</organism>
<keyword evidence="7" id="KW-0479">Metal-binding</keyword>
<dbReference type="PANTHER" id="PTHR22926:SF3">
    <property type="entry name" value="UNDECAPRENYL-PHOSPHATE ALPHA-N-ACETYLGLUCOSAMINYL 1-PHOSPHATE TRANSFERASE"/>
    <property type="match status" value="1"/>
</dbReference>
<dbReference type="Proteomes" id="UP000045545">
    <property type="component" value="Unassembled WGS sequence"/>
</dbReference>
<dbReference type="GO" id="GO:0044038">
    <property type="term" value="P:cell wall macromolecule biosynthetic process"/>
    <property type="evidence" value="ECO:0007669"/>
    <property type="project" value="TreeGrafter"/>
</dbReference>
<dbReference type="InterPro" id="IPR018480">
    <property type="entry name" value="PNAcMuramoyl-5peptid_Trfase_CS"/>
</dbReference>
<feature type="transmembrane region" description="Helical" evidence="8">
    <location>
        <begin position="183"/>
        <end position="202"/>
    </location>
</feature>
<feature type="transmembrane region" description="Helical" evidence="8">
    <location>
        <begin position="236"/>
        <end position="257"/>
    </location>
</feature>
<feature type="transmembrane region" description="Helical" evidence="8">
    <location>
        <begin position="214"/>
        <end position="230"/>
    </location>
</feature>
<dbReference type="GO" id="GO:0009103">
    <property type="term" value="P:lipopolysaccharide biosynthetic process"/>
    <property type="evidence" value="ECO:0007669"/>
    <property type="project" value="TreeGrafter"/>
</dbReference>
<evidence type="ECO:0000256" key="7">
    <source>
        <dbReference type="PIRSR" id="PIRSR600715-1"/>
    </source>
</evidence>
<dbReference type="AlphaFoldDB" id="A0A0E4GAF7"/>
<reference evidence="9 10" key="1">
    <citation type="submission" date="2015-03" db="EMBL/GenBank/DDBJ databases">
        <authorList>
            <person name="Murphy D."/>
        </authorList>
    </citation>
    <scope>NUCLEOTIDE SEQUENCE [LARGE SCALE GENOMIC DNA]</scope>
    <source>
        <strain evidence="9 10">OL-4</strain>
    </source>
</reference>
<keyword evidence="3 9" id="KW-0808">Transferase</keyword>
<dbReference type="GO" id="GO:0005886">
    <property type="term" value="C:plasma membrane"/>
    <property type="evidence" value="ECO:0007669"/>
    <property type="project" value="UniProtKB-SubCell"/>
</dbReference>
<dbReference type="CDD" id="cd06853">
    <property type="entry name" value="GT_WecA_like"/>
    <property type="match status" value="1"/>
</dbReference>
<dbReference type="GO" id="GO:0046872">
    <property type="term" value="F:metal ion binding"/>
    <property type="evidence" value="ECO:0007669"/>
    <property type="project" value="UniProtKB-KW"/>
</dbReference>
<evidence type="ECO:0000256" key="1">
    <source>
        <dbReference type="ARBA" id="ARBA00004651"/>
    </source>
</evidence>
<feature type="transmembrane region" description="Helical" evidence="8">
    <location>
        <begin position="158"/>
        <end position="177"/>
    </location>
</feature>
<dbReference type="EMBL" id="CGIH01000005">
    <property type="protein sequence ID" value="CFX11569.1"/>
    <property type="molecule type" value="Genomic_DNA"/>
</dbReference>
<feature type="transmembrane region" description="Helical" evidence="8">
    <location>
        <begin position="73"/>
        <end position="89"/>
    </location>
</feature>
<keyword evidence="10" id="KW-1185">Reference proteome</keyword>
<accession>A0A0E4GAF7</accession>
<keyword evidence="4 8" id="KW-0812">Transmembrane</keyword>
<evidence type="ECO:0000256" key="5">
    <source>
        <dbReference type="ARBA" id="ARBA00022989"/>
    </source>
</evidence>
<dbReference type="PROSITE" id="PS01348">
    <property type="entry name" value="MRAY_2"/>
    <property type="match status" value="1"/>
</dbReference>
<feature type="transmembrane region" description="Helical" evidence="8">
    <location>
        <begin position="127"/>
        <end position="146"/>
    </location>
</feature>
<dbReference type="RefSeq" id="WP_046495418.1">
    <property type="nucleotide sequence ID" value="NZ_CGIH01000005.1"/>
</dbReference>
<evidence type="ECO:0000256" key="3">
    <source>
        <dbReference type="ARBA" id="ARBA00022679"/>
    </source>
</evidence>
<comment type="cofactor">
    <cofactor evidence="7">
        <name>Mg(2+)</name>
        <dbReference type="ChEBI" id="CHEBI:18420"/>
    </cofactor>
</comment>
<dbReference type="OrthoDB" id="9805475at2"/>
<feature type="transmembrane region" description="Helical" evidence="8">
    <location>
        <begin position="6"/>
        <end position="29"/>
    </location>
</feature>
<feature type="transmembrane region" description="Helical" evidence="8">
    <location>
        <begin position="287"/>
        <end position="310"/>
    </location>
</feature>
<dbReference type="GO" id="GO:0071555">
    <property type="term" value="P:cell wall organization"/>
    <property type="evidence" value="ECO:0007669"/>
    <property type="project" value="TreeGrafter"/>
</dbReference>
<dbReference type="Pfam" id="PF00953">
    <property type="entry name" value="Glycos_transf_4"/>
    <property type="match status" value="1"/>
</dbReference>
<keyword evidence="5 8" id="KW-1133">Transmembrane helix</keyword>
<feature type="transmembrane region" description="Helical" evidence="8">
    <location>
        <begin position="50"/>
        <end position="67"/>
    </location>
</feature>
<keyword evidence="6 8" id="KW-0472">Membrane</keyword>
<evidence type="ECO:0000313" key="9">
    <source>
        <dbReference type="EMBL" id="CFX11569.1"/>
    </source>
</evidence>
<dbReference type="InterPro" id="IPR000715">
    <property type="entry name" value="Glycosyl_transferase_4"/>
</dbReference>
<name>A0A0E4GAF7_9FIRM</name>
<comment type="subcellular location">
    <subcellularLocation>
        <location evidence="1">Cell membrane</location>
        <topology evidence="1">Multi-pass membrane protein</topology>
    </subcellularLocation>
</comment>
<feature type="binding site" evidence="7">
    <location>
        <position position="211"/>
    </location>
    <ligand>
        <name>Mg(2+)</name>
        <dbReference type="ChEBI" id="CHEBI:18420"/>
    </ligand>
</feature>
<dbReference type="GO" id="GO:0016780">
    <property type="term" value="F:phosphotransferase activity, for other substituted phosphate groups"/>
    <property type="evidence" value="ECO:0007669"/>
    <property type="project" value="InterPro"/>
</dbReference>
<keyword evidence="7" id="KW-0460">Magnesium</keyword>
<keyword evidence="2" id="KW-1003">Cell membrane</keyword>
<feature type="transmembrane region" description="Helical" evidence="8">
    <location>
        <begin position="316"/>
        <end position="335"/>
    </location>
</feature>
<dbReference type="PANTHER" id="PTHR22926">
    <property type="entry name" value="PHOSPHO-N-ACETYLMURAMOYL-PENTAPEPTIDE-TRANSFERASE"/>
    <property type="match status" value="1"/>
</dbReference>
<protein>
    <submittedName>
        <fullName evidence="9">Glycosyl transferase, family 4</fullName>
    </submittedName>
</protein>
<evidence type="ECO:0000256" key="8">
    <source>
        <dbReference type="SAM" id="Phobius"/>
    </source>
</evidence>
<dbReference type="STRING" id="690567.506"/>
<proteinExistence type="predicted"/>
<gene>
    <name evidence="9" type="ORF">506</name>
</gene>
<sequence>MPFYTWAIALVSAFVVAYFSMPLVIKLAYRLGAIDQPDKRKVHQTAMPRMGGMAIFAAFVIIMLLLVKVSGPYAGIILGASLVFIVGLLDDIYQLSAWTKLLGQIIAASVAIYFGVVIQFVNNPFDGMLALGYLSIPLTFLWIVGITNAINLIDGLDGLAAGVSTIAAFTMGIVALMQGQQMVAITAFVLAAAILGFLPYNYHPARTFMGDSGSNFLGFTLACLAVTGVAKSTAVISLLLPIVILGIPIFDTFFAIFRRIYKKTPIFMPDKDHLHHRLLKLGFPHKTTVLIIYGISALFSLSAIVLSWLSNPKATLILPLLLLLLVVIGASRIGMVTGQAKIPARVRNQGHEAKL</sequence>
<feature type="transmembrane region" description="Helical" evidence="8">
    <location>
        <begin position="101"/>
        <end position="121"/>
    </location>
</feature>
<evidence type="ECO:0000256" key="4">
    <source>
        <dbReference type="ARBA" id="ARBA00022692"/>
    </source>
</evidence>
<feature type="binding site" evidence="7">
    <location>
        <position position="151"/>
    </location>
    <ligand>
        <name>Mg(2+)</name>
        <dbReference type="ChEBI" id="CHEBI:18420"/>
    </ligand>
</feature>
<evidence type="ECO:0000256" key="6">
    <source>
        <dbReference type="ARBA" id="ARBA00023136"/>
    </source>
</evidence>
<evidence type="ECO:0000313" key="10">
    <source>
        <dbReference type="Proteomes" id="UP000045545"/>
    </source>
</evidence>
<evidence type="ECO:0000256" key="2">
    <source>
        <dbReference type="ARBA" id="ARBA00022475"/>
    </source>
</evidence>